<dbReference type="OrthoDB" id="2445058at2759"/>
<feature type="compositionally biased region" description="Polar residues" evidence="2">
    <location>
        <begin position="371"/>
        <end position="386"/>
    </location>
</feature>
<feature type="compositionally biased region" description="Polar residues" evidence="2">
    <location>
        <begin position="29"/>
        <end position="38"/>
    </location>
</feature>
<keyword evidence="4" id="KW-1185">Reference proteome</keyword>
<evidence type="ECO:0000313" key="3">
    <source>
        <dbReference type="EMBL" id="ORY98396.1"/>
    </source>
</evidence>
<feature type="compositionally biased region" description="Polar residues" evidence="2">
    <location>
        <begin position="263"/>
        <end position="272"/>
    </location>
</feature>
<feature type="compositionally biased region" description="Low complexity" evidence="2">
    <location>
        <begin position="15"/>
        <end position="25"/>
    </location>
</feature>
<dbReference type="AlphaFoldDB" id="A0A1Y2G6Q2"/>
<dbReference type="GeneID" id="33571102"/>
<feature type="coiled-coil region" evidence="1">
    <location>
        <begin position="696"/>
        <end position="723"/>
    </location>
</feature>
<feature type="compositionally biased region" description="Polar residues" evidence="2">
    <location>
        <begin position="200"/>
        <end position="212"/>
    </location>
</feature>
<evidence type="ECO:0000313" key="4">
    <source>
        <dbReference type="Proteomes" id="UP000193648"/>
    </source>
</evidence>
<evidence type="ECO:0000256" key="1">
    <source>
        <dbReference type="SAM" id="Coils"/>
    </source>
</evidence>
<feature type="region of interest" description="Disordered" evidence="2">
    <location>
        <begin position="335"/>
        <end position="402"/>
    </location>
</feature>
<protein>
    <submittedName>
        <fullName evidence="3">Uncharacterized protein</fullName>
    </submittedName>
</protein>
<feature type="compositionally biased region" description="Basic and acidic residues" evidence="2">
    <location>
        <begin position="832"/>
        <end position="844"/>
    </location>
</feature>
<feature type="region of interest" description="Disordered" evidence="2">
    <location>
        <begin position="463"/>
        <end position="485"/>
    </location>
</feature>
<comment type="caution">
    <text evidence="3">The sequence shown here is derived from an EMBL/GenBank/DDBJ whole genome shotgun (WGS) entry which is preliminary data.</text>
</comment>
<feature type="compositionally biased region" description="Polar residues" evidence="2">
    <location>
        <begin position="84"/>
        <end position="98"/>
    </location>
</feature>
<dbReference type="EMBL" id="MCFF01000070">
    <property type="protein sequence ID" value="ORY98396.1"/>
    <property type="molecule type" value="Genomic_DNA"/>
</dbReference>
<feature type="region of interest" description="Disordered" evidence="2">
    <location>
        <begin position="1"/>
        <end position="67"/>
    </location>
</feature>
<evidence type="ECO:0000256" key="2">
    <source>
        <dbReference type="SAM" id="MobiDB-lite"/>
    </source>
</evidence>
<feature type="compositionally biased region" description="Polar residues" evidence="2">
    <location>
        <begin position="58"/>
        <end position="67"/>
    </location>
</feature>
<feature type="region of interest" description="Disordered" evidence="2">
    <location>
        <begin position="79"/>
        <end position="99"/>
    </location>
</feature>
<feature type="region of interest" description="Disordered" evidence="2">
    <location>
        <begin position="263"/>
        <end position="282"/>
    </location>
</feature>
<feature type="region of interest" description="Disordered" evidence="2">
    <location>
        <begin position="187"/>
        <end position="212"/>
    </location>
</feature>
<dbReference type="Proteomes" id="UP000193648">
    <property type="component" value="Unassembled WGS sequence"/>
</dbReference>
<name>A0A1Y2G6Q2_9FUNG</name>
<accession>A0A1Y2G6Q2</accession>
<feature type="compositionally biased region" description="Low complexity" evidence="2">
    <location>
        <begin position="41"/>
        <end position="57"/>
    </location>
</feature>
<feature type="compositionally biased region" description="Basic residues" evidence="2">
    <location>
        <begin position="470"/>
        <end position="485"/>
    </location>
</feature>
<gene>
    <name evidence="3" type="ORF">BCR41DRAFT_401893</name>
</gene>
<organism evidence="3 4">
    <name type="scientific">Lobosporangium transversale</name>
    <dbReference type="NCBI Taxonomy" id="64571"/>
    <lineage>
        <taxon>Eukaryota</taxon>
        <taxon>Fungi</taxon>
        <taxon>Fungi incertae sedis</taxon>
        <taxon>Mucoromycota</taxon>
        <taxon>Mortierellomycotina</taxon>
        <taxon>Mortierellomycetes</taxon>
        <taxon>Mortierellales</taxon>
        <taxon>Mortierellaceae</taxon>
        <taxon>Lobosporangium</taxon>
    </lineage>
</organism>
<keyword evidence="1" id="KW-0175">Coiled coil</keyword>
<feature type="region of interest" description="Disordered" evidence="2">
    <location>
        <begin position="500"/>
        <end position="519"/>
    </location>
</feature>
<feature type="region of interest" description="Disordered" evidence="2">
    <location>
        <begin position="828"/>
        <end position="858"/>
    </location>
</feature>
<reference evidence="3 4" key="1">
    <citation type="submission" date="2016-07" db="EMBL/GenBank/DDBJ databases">
        <title>Pervasive Adenine N6-methylation of Active Genes in Fungi.</title>
        <authorList>
            <consortium name="DOE Joint Genome Institute"/>
            <person name="Mondo S.J."/>
            <person name="Dannebaum R.O."/>
            <person name="Kuo R.C."/>
            <person name="Labutti K."/>
            <person name="Haridas S."/>
            <person name="Kuo A."/>
            <person name="Salamov A."/>
            <person name="Ahrendt S.R."/>
            <person name="Lipzen A."/>
            <person name="Sullivan W."/>
            <person name="Andreopoulos W.B."/>
            <person name="Clum A."/>
            <person name="Lindquist E."/>
            <person name="Daum C."/>
            <person name="Ramamoorthy G.K."/>
            <person name="Gryganskyi A."/>
            <person name="Culley D."/>
            <person name="Magnuson J.K."/>
            <person name="James T.Y."/>
            <person name="O'Malley M.A."/>
            <person name="Stajich J.E."/>
            <person name="Spatafora J.W."/>
            <person name="Visel A."/>
            <person name="Grigoriev I.V."/>
        </authorList>
    </citation>
    <scope>NUCLEOTIDE SEQUENCE [LARGE SCALE GENOMIC DNA]</scope>
    <source>
        <strain evidence="3 4">NRRL 3116</strain>
    </source>
</reference>
<dbReference type="RefSeq" id="XP_021875788.1">
    <property type="nucleotide sequence ID" value="XM_022029259.1"/>
</dbReference>
<sequence length="1110" mass="121863">MHNGYLGGWPPRVPTSPDTTTMSDPLAGPQSSCTTSLAGRSPTSISSSSNKNNLPNPTDTINSQPDGICCVQQNSGTAKAKATLQPTPTETIEPSISDTVRPHAKRQLSRSFSATLIKTDPITLRNTVSGGLLSSPISVPPGAFHPYCSASFLPSTIRPHAQSTPPSGGITTPSSVDAIARHNFASGTISESPTVPPALSGNNNGSQMKRSQSPELMRPLYHSFSNVSMMPPPRSISFAGTSSRPVYSSVPFAKLPADINNSPPLFTTNTRKGQIVGNKTPKKGIKNRFRKLRRKQGSSSRDNGGVNAFITSGESDSEATFEPESDLISNVGGITHRFPSAPESKKASLSTRSKLKYTDSGLPPQLPPRNGPSSIITHFNNGQGPVTQGKGGSLSGSEQGHENNKAVRLLLKSVGFSNQHSTAPLSTAPSARDLHGTQNGVMKPIQTRSTFPLFGDFLSGDDQPSTSKGFKLKGSGRRKRRFTKKTHSVATGMFTPFATAATDDEDSSTSRSSRHRHHHGFLHSFHHRHRSRSVGEEVRHQIPVTWCLEALISPALKEARQANPDPNLLLVELEPLPTSFVNAFATLSASKTRFQSQTYQQQHHPYTQIQQGPLAPHVIPFSIYSTPIGTLTNYEPQSMPQQSRANGLDIIGTKSFLFRSYENSKFQGYYIFRVLGKNVEYKKLSLKLEPACAQYFREAYVTYRALEKKAKTLREEQEQSRIASFWPNDGGQDDTSEQLETGILSTALSKPTKESVRLSGSERDKQNLGEKIVKSALAWDQTRMTSSGTLSESPIASPVGISSGRALGYLDQRYSPISSSNLFLRGIAGTPDRSRSDPTEHHEPPFSVRQISNNNNNNLSKTIPYSAQLLSRKWSWTSVKEQQRLEQLQLQTAEIAKWKEMERKYREEFRQATFGLELYLGEIARGLEYEKFDTAVDVSIMNDNHATAIFSMLNGDRTNIMCLESPSVKLKCEFINWIAISVMDHGDVESDHTIDSSKPHGGIGFDAFMDSKKHQSENISEDMDLLIDMIDLRLAQQEGKLQASYANIQNVSQQIDMCLDKLNKLDDGAKKLMTAMLRAIDNQEIQLALRPSPSTGKTLAETVRREAQGC</sequence>
<proteinExistence type="predicted"/>
<dbReference type="InParanoid" id="A0A1Y2G6Q2"/>